<dbReference type="EMBL" id="FOGB01000020">
    <property type="protein sequence ID" value="SER16363.1"/>
    <property type="molecule type" value="Genomic_DNA"/>
</dbReference>
<evidence type="ECO:0000313" key="4">
    <source>
        <dbReference type="Proteomes" id="UP000198749"/>
    </source>
</evidence>
<dbReference type="PANTHER" id="PTHR38036">
    <property type="entry name" value="UPF0250 PROTEIN YBED"/>
    <property type="match status" value="1"/>
</dbReference>
<sequence length="93" mass="10441">MAQQTEQDAPKIEFPCPDYPIKVIGRDGPDFQEVVIEVVRIHVPDLDITKIEIQGSRKGTFVSLRMKITATGHDQLKALHEDLLGTGRVQMVM</sequence>
<dbReference type="Gene3D" id="3.30.70.260">
    <property type="match status" value="1"/>
</dbReference>
<protein>
    <recommendedName>
        <fullName evidence="2">UPF0250 protein SAMN03080615_04162</fullName>
    </recommendedName>
</protein>
<gene>
    <name evidence="3" type="ORF">SAMN03080615_04162</name>
</gene>
<dbReference type="HAMAP" id="MF_00659">
    <property type="entry name" value="UPF0250"/>
    <property type="match status" value="1"/>
</dbReference>
<evidence type="ECO:0000313" key="3">
    <source>
        <dbReference type="EMBL" id="SER16363.1"/>
    </source>
</evidence>
<accession>A0A1H9LZZ8</accession>
<dbReference type="GO" id="GO:0005829">
    <property type="term" value="C:cytosol"/>
    <property type="evidence" value="ECO:0007669"/>
    <property type="project" value="TreeGrafter"/>
</dbReference>
<dbReference type="Proteomes" id="UP000198749">
    <property type="component" value="Unassembled WGS sequence"/>
</dbReference>
<dbReference type="AlphaFoldDB" id="A0A1H9LZZ8"/>
<dbReference type="InterPro" id="IPR027471">
    <property type="entry name" value="YbeD-like_sf"/>
</dbReference>
<dbReference type="SUPFAM" id="SSF117991">
    <property type="entry name" value="YbeD/HP0495-like"/>
    <property type="match status" value="1"/>
</dbReference>
<organism evidence="3 4">
    <name type="scientific">Amphritea atlantica</name>
    <dbReference type="NCBI Taxonomy" id="355243"/>
    <lineage>
        <taxon>Bacteria</taxon>
        <taxon>Pseudomonadati</taxon>
        <taxon>Pseudomonadota</taxon>
        <taxon>Gammaproteobacteria</taxon>
        <taxon>Oceanospirillales</taxon>
        <taxon>Oceanospirillaceae</taxon>
        <taxon>Amphritea</taxon>
    </lineage>
</organism>
<comment type="similarity">
    <text evidence="1 2">Belongs to the UPF0250 family.</text>
</comment>
<dbReference type="Pfam" id="PF04359">
    <property type="entry name" value="DUF493"/>
    <property type="match status" value="1"/>
</dbReference>
<dbReference type="OrthoDB" id="9793424at2"/>
<dbReference type="STRING" id="355243.SAMN03080615_04162"/>
<evidence type="ECO:0000256" key="2">
    <source>
        <dbReference type="HAMAP-Rule" id="MF_00659"/>
    </source>
</evidence>
<keyword evidence="4" id="KW-1185">Reference proteome</keyword>
<name>A0A1H9LZZ8_9GAMM</name>
<dbReference type="PANTHER" id="PTHR38036:SF1">
    <property type="entry name" value="UPF0250 PROTEIN YBED"/>
    <property type="match status" value="1"/>
</dbReference>
<reference evidence="4" key="1">
    <citation type="submission" date="2016-10" db="EMBL/GenBank/DDBJ databases">
        <authorList>
            <person name="Varghese N."/>
            <person name="Submissions S."/>
        </authorList>
    </citation>
    <scope>NUCLEOTIDE SEQUENCE [LARGE SCALE GENOMIC DNA]</scope>
    <source>
        <strain evidence="4">DSM 18887</strain>
    </source>
</reference>
<evidence type="ECO:0000256" key="1">
    <source>
        <dbReference type="ARBA" id="ARBA00008460"/>
    </source>
</evidence>
<dbReference type="RefSeq" id="WP_091362057.1">
    <property type="nucleotide sequence ID" value="NZ_AP025284.1"/>
</dbReference>
<proteinExistence type="inferred from homology"/>
<dbReference type="InterPro" id="IPR007454">
    <property type="entry name" value="UPF0250_YbeD-like"/>
</dbReference>